<dbReference type="EMBL" id="AQQW01000001">
    <property type="protein sequence ID" value="ETW14735.1"/>
    <property type="molecule type" value="Genomic_DNA"/>
</dbReference>
<sequence>MNLLDLDARWRRLNDPDYVCPCCGRSFGGLVDLVFEHPDAWPHGPRGDAEVLEAGEDKLSSELCRAGEARYLRAVVTLPVRGADDAALLAIWVEVAPEDFYATLDALAEGRTPALCPAQSANDLGPLGRAAGTLEAASAAERPVFRAADGALAEAQAEGLTFDALLDLYAAAGEDLRPHLKG</sequence>
<evidence type="ECO:0000313" key="2">
    <source>
        <dbReference type="Proteomes" id="UP000019063"/>
    </source>
</evidence>
<keyword evidence="2" id="KW-1185">Reference proteome</keyword>
<evidence type="ECO:0000313" key="1">
    <source>
        <dbReference type="EMBL" id="ETW14735.1"/>
    </source>
</evidence>
<dbReference type="RefSeq" id="WP_043841689.1">
    <property type="nucleotide sequence ID" value="NZ_AQQW01000001.1"/>
</dbReference>
<dbReference type="Pfam" id="PF09965">
    <property type="entry name" value="DUF2199"/>
    <property type="match status" value="1"/>
</dbReference>
<protein>
    <submittedName>
        <fullName evidence="1">Uncharacterized protein</fullName>
    </submittedName>
</protein>
<proteinExistence type="predicted"/>
<dbReference type="Proteomes" id="UP000019063">
    <property type="component" value="Unassembled WGS sequence"/>
</dbReference>
<dbReference type="eggNOG" id="ENOG50346RZ">
    <property type="taxonomic scope" value="Bacteria"/>
</dbReference>
<organism evidence="1 2">
    <name type="scientific">Roseivivax marinus</name>
    <dbReference type="NCBI Taxonomy" id="1379903"/>
    <lineage>
        <taxon>Bacteria</taxon>
        <taxon>Pseudomonadati</taxon>
        <taxon>Pseudomonadota</taxon>
        <taxon>Alphaproteobacteria</taxon>
        <taxon>Rhodobacterales</taxon>
        <taxon>Roseobacteraceae</taxon>
        <taxon>Roseivivax</taxon>
    </lineage>
</organism>
<accession>W4HRS9</accession>
<reference evidence="1 2" key="1">
    <citation type="journal article" date="2014" name="Antonie Van Leeuwenhoek">
        <title>Roseivivax atlanticus sp. nov., isolated from surface seawater of the Atlantic Ocean.</title>
        <authorList>
            <person name="Li G."/>
            <person name="Lai Q."/>
            <person name="Liu X."/>
            <person name="Sun F."/>
            <person name="Shao Z."/>
        </authorList>
    </citation>
    <scope>NUCLEOTIDE SEQUENCE [LARGE SCALE GENOMIC DNA]</scope>
    <source>
        <strain evidence="1 2">22II-s10s</strain>
    </source>
</reference>
<dbReference type="STRING" id="1379903.ATO8_02470"/>
<gene>
    <name evidence="1" type="ORF">ATO8_02470</name>
</gene>
<comment type="caution">
    <text evidence="1">The sequence shown here is derived from an EMBL/GenBank/DDBJ whole genome shotgun (WGS) entry which is preliminary data.</text>
</comment>
<dbReference type="AlphaFoldDB" id="W4HRS9"/>
<name>W4HRS9_9RHOB</name>
<dbReference type="InterPro" id="IPR018697">
    <property type="entry name" value="DUF2199"/>
</dbReference>